<dbReference type="AlphaFoldDB" id="A0A841YA05"/>
<sequence length="76" mass="8930">MKYEREIWQTAGHIEAVILVDGEIRGTWRYVIKGRNIAFTCYLFERLSASDKKRVKMEAGRLAGFLEKELQAVYFE</sequence>
<gene>
    <name evidence="1" type="ORF">HB847_15455</name>
</gene>
<evidence type="ECO:0000313" key="2">
    <source>
        <dbReference type="Proteomes" id="UP000591929"/>
    </source>
</evidence>
<dbReference type="InterPro" id="IPR009351">
    <property type="entry name" value="AlkZ-like"/>
</dbReference>
<organism evidence="1 2">
    <name type="scientific">Listeria booriae</name>
    <dbReference type="NCBI Taxonomy" id="1552123"/>
    <lineage>
        <taxon>Bacteria</taxon>
        <taxon>Bacillati</taxon>
        <taxon>Bacillota</taxon>
        <taxon>Bacilli</taxon>
        <taxon>Bacillales</taxon>
        <taxon>Listeriaceae</taxon>
        <taxon>Listeria</taxon>
    </lineage>
</organism>
<reference evidence="1 2" key="1">
    <citation type="submission" date="2020-03" db="EMBL/GenBank/DDBJ databases">
        <title>Soil Listeria distribution.</title>
        <authorList>
            <person name="Liao J."/>
            <person name="Wiedmann M."/>
        </authorList>
    </citation>
    <scope>NUCLEOTIDE SEQUENCE [LARGE SCALE GENOMIC DNA]</scope>
    <source>
        <strain evidence="1 2">FSL L7-1681</strain>
    </source>
</reference>
<proteinExistence type="predicted"/>
<protein>
    <submittedName>
        <fullName evidence="1">Winged helix DNA-binding domain-containing protein</fullName>
    </submittedName>
</protein>
<dbReference type="PANTHER" id="PTHR38479:SF2">
    <property type="entry name" value="WINGED HELIX DNA-BINDING DOMAIN-CONTAINING PROTEIN"/>
    <property type="match status" value="1"/>
</dbReference>
<dbReference type="Pfam" id="PF06224">
    <property type="entry name" value="AlkZ-like"/>
    <property type="match status" value="1"/>
</dbReference>
<dbReference type="PANTHER" id="PTHR38479">
    <property type="entry name" value="LMO0824 PROTEIN"/>
    <property type="match status" value="1"/>
</dbReference>
<dbReference type="EMBL" id="JAARPL010000017">
    <property type="protein sequence ID" value="MBC1373747.1"/>
    <property type="molecule type" value="Genomic_DNA"/>
</dbReference>
<dbReference type="GO" id="GO:0003677">
    <property type="term" value="F:DNA binding"/>
    <property type="evidence" value="ECO:0007669"/>
    <property type="project" value="UniProtKB-KW"/>
</dbReference>
<accession>A0A841YA05</accession>
<dbReference type="Proteomes" id="UP000591929">
    <property type="component" value="Unassembled WGS sequence"/>
</dbReference>
<comment type="caution">
    <text evidence="1">The sequence shown here is derived from an EMBL/GenBank/DDBJ whole genome shotgun (WGS) entry which is preliminary data.</text>
</comment>
<keyword evidence="1" id="KW-0238">DNA-binding</keyword>
<evidence type="ECO:0000313" key="1">
    <source>
        <dbReference type="EMBL" id="MBC1373747.1"/>
    </source>
</evidence>
<name>A0A841YA05_9LIST</name>
<dbReference type="RefSeq" id="WP_185378110.1">
    <property type="nucleotide sequence ID" value="NZ_JAARPL010000017.1"/>
</dbReference>